<gene>
    <name evidence="1" type="ORF">HPB47_011025</name>
</gene>
<reference evidence="1 2" key="1">
    <citation type="journal article" date="2020" name="Cell">
        <title>Large-Scale Comparative Analyses of Tick Genomes Elucidate Their Genetic Diversity and Vector Capacities.</title>
        <authorList>
            <consortium name="Tick Genome and Microbiome Consortium (TIGMIC)"/>
            <person name="Jia N."/>
            <person name="Wang J."/>
            <person name="Shi W."/>
            <person name="Du L."/>
            <person name="Sun Y."/>
            <person name="Zhan W."/>
            <person name="Jiang J.F."/>
            <person name="Wang Q."/>
            <person name="Zhang B."/>
            <person name="Ji P."/>
            <person name="Bell-Sakyi L."/>
            <person name="Cui X.M."/>
            <person name="Yuan T.T."/>
            <person name="Jiang B.G."/>
            <person name="Yang W.F."/>
            <person name="Lam T.T."/>
            <person name="Chang Q.C."/>
            <person name="Ding S.J."/>
            <person name="Wang X.J."/>
            <person name="Zhu J.G."/>
            <person name="Ruan X.D."/>
            <person name="Zhao L."/>
            <person name="Wei J.T."/>
            <person name="Ye R.Z."/>
            <person name="Que T.C."/>
            <person name="Du C.H."/>
            <person name="Zhou Y.H."/>
            <person name="Cheng J.X."/>
            <person name="Dai P.F."/>
            <person name="Guo W.B."/>
            <person name="Han X.H."/>
            <person name="Huang E.J."/>
            <person name="Li L.F."/>
            <person name="Wei W."/>
            <person name="Gao Y.C."/>
            <person name="Liu J.Z."/>
            <person name="Shao H.Z."/>
            <person name="Wang X."/>
            <person name="Wang C.C."/>
            <person name="Yang T.C."/>
            <person name="Huo Q.B."/>
            <person name="Li W."/>
            <person name="Chen H.Y."/>
            <person name="Chen S.E."/>
            <person name="Zhou L.G."/>
            <person name="Ni X.B."/>
            <person name="Tian J.H."/>
            <person name="Sheng Y."/>
            <person name="Liu T."/>
            <person name="Pan Y.S."/>
            <person name="Xia L.Y."/>
            <person name="Li J."/>
            <person name="Zhao F."/>
            <person name="Cao W.C."/>
        </authorList>
    </citation>
    <scope>NUCLEOTIDE SEQUENCE [LARGE SCALE GENOMIC DNA]</scope>
    <source>
        <strain evidence="1">Iper-2018</strain>
    </source>
</reference>
<sequence>MFLGKWWFVQGTAKVFHRKEGCSHFVVSRKDGDTYNVVAQYTVGENSQKTRHIKLDFEDEPEHPAKFAVYLDGTQVVWATVLGTDYDHWAVIYIREGGFETFTVASRRPRLDAAFDSAVRMALQESQVTTDLSDMSGKSCPDDI</sequence>
<protein>
    <submittedName>
        <fullName evidence="1">Uncharacterized protein</fullName>
    </submittedName>
</protein>
<evidence type="ECO:0000313" key="2">
    <source>
        <dbReference type="Proteomes" id="UP000805193"/>
    </source>
</evidence>
<proteinExistence type="predicted"/>
<organism evidence="1 2">
    <name type="scientific">Ixodes persulcatus</name>
    <name type="common">Taiga tick</name>
    <dbReference type="NCBI Taxonomy" id="34615"/>
    <lineage>
        <taxon>Eukaryota</taxon>
        <taxon>Metazoa</taxon>
        <taxon>Ecdysozoa</taxon>
        <taxon>Arthropoda</taxon>
        <taxon>Chelicerata</taxon>
        <taxon>Arachnida</taxon>
        <taxon>Acari</taxon>
        <taxon>Parasitiformes</taxon>
        <taxon>Ixodida</taxon>
        <taxon>Ixodoidea</taxon>
        <taxon>Ixodidae</taxon>
        <taxon>Ixodinae</taxon>
        <taxon>Ixodes</taxon>
    </lineage>
</organism>
<keyword evidence="2" id="KW-1185">Reference proteome</keyword>
<dbReference type="Proteomes" id="UP000805193">
    <property type="component" value="Unassembled WGS sequence"/>
</dbReference>
<comment type="caution">
    <text evidence="1">The sequence shown here is derived from an EMBL/GenBank/DDBJ whole genome shotgun (WGS) entry which is preliminary data.</text>
</comment>
<dbReference type="EMBL" id="JABSTQ010011399">
    <property type="protein sequence ID" value="KAG0411844.1"/>
    <property type="molecule type" value="Genomic_DNA"/>
</dbReference>
<evidence type="ECO:0000313" key="1">
    <source>
        <dbReference type="EMBL" id="KAG0411844.1"/>
    </source>
</evidence>
<name>A0AC60NXF8_IXOPE</name>
<accession>A0AC60NXF8</accession>